<reference evidence="2 3" key="1">
    <citation type="journal article" date="2015" name="J. Virol.">
        <title>Salmon gill poxvirus, the deepest representative of the Chordopoxvirinae.</title>
        <authorList>
            <person name="Gjessing M.C."/>
            <person name="Yutin N."/>
            <person name="Tengs T."/>
            <person name="Senkevich T."/>
            <person name="Koonin E.V."/>
            <person name="Ronning H.P."/>
            <person name="Alarson M."/>
            <person name="Ylving S."/>
            <person name="Lie K.-I."/>
            <person name="Saure B."/>
            <person name="Tran L."/>
            <person name="Moss B."/>
            <person name="Dale O.B."/>
        </authorList>
    </citation>
    <scope>NUCLEOTIDE SEQUENCE [LARGE SCALE GENOMIC DNA]</scope>
    <source>
        <strain evidence="2">2012-04-F277-L3G</strain>
    </source>
</reference>
<sequence>MGISKLKNVLGDIGLLRVCNRSSNFDVILIDFSTIFYRYLYSFDNEESIIDNIIVFLNQFRQKKVYVFYDEGCIDLKKELRIKRSKAGNVKKASIESDIKIYENVHGELQHVKDVWDDFLVNKKLSEHDKSVLKTNVGSCVGQIKNDPSFDPSDYMYVPYEDKIVKTLYDVDDNSEHDEKETNQTQRKKVSSASREHVNKILKKINVDKQDTFYGGIEVFSDPLNTVLFFTEFTDNLERYVPAVNHYFSNALDKVFLEKKILCFKQKVRDPKFVKYLELTMKDIITNKYPDYYCFESDGIDAEFFLGSFLKKNLSILSGSKLIISSDQDVLLFCSDIIEAKKINVSMGKDDFKFRPSYLTGFISRIVLLFNGGDYNSGIRGKKITMGESIPSSLLTIDYYTEVKIEHVTYFISDNMLKTYTCGTEPDMSELADLEYSIDFINKYSRCDISSYDYGNIINIELVWKNILLNILGAQTPECTVPEYRKEQKVNVIKFAKIICKLLGVSIVLDRGFYMHIDDPTKALVLLDKLLKTVNVLMTWTKPKKHVITDKDSLYITPDFRLLKRFGNIWIEFCSGAIELFTVSGSDIKSVYEICCTRSVNTVEPI</sequence>
<dbReference type="Pfam" id="PF04599">
    <property type="entry name" value="Pox_G5"/>
    <property type="match status" value="2"/>
</dbReference>
<evidence type="ECO:0000313" key="2">
    <source>
        <dbReference type="EMBL" id="AKR04270.1"/>
    </source>
</evidence>
<organism evidence="2 3">
    <name type="scientific">Salmon gill poxvirus</name>
    <dbReference type="NCBI Taxonomy" id="1680908"/>
    <lineage>
        <taxon>Viruses</taxon>
        <taxon>Varidnaviria</taxon>
        <taxon>Bamfordvirae</taxon>
        <taxon>Nucleocytoviricota</taxon>
        <taxon>Pokkesviricetes</taxon>
        <taxon>Chitovirales</taxon>
        <taxon>Poxviridae</taxon>
        <taxon>Chordopoxvirinae</taxon>
        <taxon>Salmonpoxvirus</taxon>
        <taxon>Salmonpoxvirus gillpox</taxon>
        <taxon>Salmon gillpox virus</taxon>
    </lineage>
</organism>
<dbReference type="GeneID" id="25392313"/>
<keyword evidence="3" id="KW-1185">Reference proteome</keyword>
<gene>
    <name evidence="2" type="ORF">SGPV146</name>
</gene>
<protein>
    <submittedName>
        <fullName evidence="2">G5 protein</fullName>
    </submittedName>
</protein>
<name>A0A0H4Y186_9POXV</name>
<dbReference type="Proteomes" id="UP000105007">
    <property type="component" value="Segment"/>
</dbReference>
<dbReference type="KEGG" id="vg:25392313"/>
<evidence type="ECO:0000256" key="1">
    <source>
        <dbReference type="SAM" id="MobiDB-lite"/>
    </source>
</evidence>
<dbReference type="EMBL" id="KT159937">
    <property type="protein sequence ID" value="AKR04270.1"/>
    <property type="molecule type" value="Genomic_DNA"/>
</dbReference>
<accession>A0A0H4Y186</accession>
<feature type="region of interest" description="Disordered" evidence="1">
    <location>
        <begin position="175"/>
        <end position="194"/>
    </location>
</feature>
<dbReference type="RefSeq" id="YP_009162518.1">
    <property type="nucleotide sequence ID" value="NC_027707.1"/>
</dbReference>
<proteinExistence type="predicted"/>
<evidence type="ECO:0000313" key="3">
    <source>
        <dbReference type="Proteomes" id="UP000105007"/>
    </source>
</evidence>
<dbReference type="InterPro" id="IPR007678">
    <property type="entry name" value="Poxvirus_G5"/>
</dbReference>